<dbReference type="HOGENOM" id="CLU_3179737_0_0_9"/>
<dbReference type="AlphaFoldDB" id="B7JCN7"/>
<sequence>MYNPNDVKKVYPYCFKNKKKITIVDSFFSIAWNNEILYVTLHIYRL</sequence>
<evidence type="ECO:0000313" key="1">
    <source>
        <dbReference type="EMBL" id="ACK91040.1"/>
    </source>
</evidence>
<organism evidence="1 2">
    <name type="scientific">Bacillus cereus (strain AH820)</name>
    <dbReference type="NCBI Taxonomy" id="405535"/>
    <lineage>
        <taxon>Bacteria</taxon>
        <taxon>Bacillati</taxon>
        <taxon>Bacillota</taxon>
        <taxon>Bacilli</taxon>
        <taxon>Bacillales</taxon>
        <taxon>Bacillaceae</taxon>
        <taxon>Bacillus</taxon>
        <taxon>Bacillus cereus group</taxon>
    </lineage>
</organism>
<accession>B7JCN7</accession>
<dbReference type="EMBL" id="CP001283">
    <property type="protein sequence ID" value="ACK91040.1"/>
    <property type="molecule type" value="Genomic_DNA"/>
</dbReference>
<gene>
    <name evidence="1" type="ordered locus">BCAH820_1034</name>
</gene>
<evidence type="ECO:0000313" key="2">
    <source>
        <dbReference type="Proteomes" id="UP000001363"/>
    </source>
</evidence>
<dbReference type="KEGG" id="bcu:BCAH820_1034"/>
<proteinExistence type="predicted"/>
<protein>
    <submittedName>
        <fullName evidence="1">Uncharacterized protein</fullName>
    </submittedName>
</protein>
<dbReference type="Proteomes" id="UP000001363">
    <property type="component" value="Chromosome"/>
</dbReference>
<reference evidence="1 2" key="1">
    <citation type="submission" date="2008-10" db="EMBL/GenBank/DDBJ databases">
        <title>Genome sequence of Bacillus cereus AH820.</title>
        <authorList>
            <person name="Dodson R.J."/>
            <person name="Durkin A.S."/>
            <person name="Rosovitz M.J."/>
            <person name="Rasko D.A."/>
            <person name="Hoffmaster A."/>
            <person name="Ravel J."/>
            <person name="Sutton G."/>
        </authorList>
    </citation>
    <scope>NUCLEOTIDE SEQUENCE [LARGE SCALE GENOMIC DNA]</scope>
    <source>
        <strain evidence="1 2">AH820</strain>
    </source>
</reference>
<name>B7JCN7_BACC0</name>